<keyword evidence="5 13" id="KW-0732">Signal</keyword>
<keyword evidence="6" id="KW-0472">Membrane</keyword>
<name>A0AAW0IKT0_MYOGA</name>
<organism evidence="15 16">
    <name type="scientific">Myodes glareolus</name>
    <name type="common">Bank vole</name>
    <name type="synonym">Clethrionomys glareolus</name>
    <dbReference type="NCBI Taxonomy" id="447135"/>
    <lineage>
        <taxon>Eukaryota</taxon>
        <taxon>Metazoa</taxon>
        <taxon>Chordata</taxon>
        <taxon>Craniata</taxon>
        <taxon>Vertebrata</taxon>
        <taxon>Euteleostomi</taxon>
        <taxon>Mammalia</taxon>
        <taxon>Eutheria</taxon>
        <taxon>Euarchontoglires</taxon>
        <taxon>Glires</taxon>
        <taxon>Rodentia</taxon>
        <taxon>Myomorpha</taxon>
        <taxon>Muroidea</taxon>
        <taxon>Cricetidae</taxon>
        <taxon>Arvicolinae</taxon>
        <taxon>Myodes</taxon>
    </lineage>
</organism>
<dbReference type="CDD" id="cd23554">
    <property type="entry name" value="TFP_LU_ECD_CD59"/>
    <property type="match status" value="1"/>
</dbReference>
<dbReference type="SMART" id="SM00134">
    <property type="entry name" value="LU"/>
    <property type="match status" value="1"/>
</dbReference>
<dbReference type="GO" id="GO:0001971">
    <property type="term" value="P:negative regulation of activation of membrane attack complex"/>
    <property type="evidence" value="ECO:0007669"/>
    <property type="project" value="TreeGrafter"/>
</dbReference>
<dbReference type="PANTHER" id="PTHR10036:SF24">
    <property type="entry name" value="CD59 GLYCOPROTEIN"/>
    <property type="match status" value="1"/>
</dbReference>
<dbReference type="Gene3D" id="2.10.60.10">
    <property type="entry name" value="CD59"/>
    <property type="match status" value="1"/>
</dbReference>
<evidence type="ECO:0000256" key="8">
    <source>
        <dbReference type="ARBA" id="ARBA00023180"/>
    </source>
</evidence>
<protein>
    <recommendedName>
        <fullName evidence="3">CD59 glycoprotein</fullName>
    </recommendedName>
    <alternativeName>
        <fullName evidence="11">MAC-inhibitory protein</fullName>
    </alternativeName>
    <alternativeName>
        <fullName evidence="12">Membrane attack complex inhibition factor</fullName>
    </alternativeName>
    <alternativeName>
        <fullName evidence="10">Protectin</fullName>
    </alternativeName>
</protein>
<evidence type="ECO:0000256" key="2">
    <source>
        <dbReference type="ARBA" id="ARBA00011481"/>
    </source>
</evidence>
<evidence type="ECO:0000256" key="10">
    <source>
        <dbReference type="ARBA" id="ARBA00029920"/>
    </source>
</evidence>
<evidence type="ECO:0000313" key="16">
    <source>
        <dbReference type="Proteomes" id="UP001488838"/>
    </source>
</evidence>
<dbReference type="InterPro" id="IPR056949">
    <property type="entry name" value="CD59"/>
</dbReference>
<keyword evidence="8" id="KW-0325">Glycoprotein</keyword>
<dbReference type="PANTHER" id="PTHR10036">
    <property type="entry name" value="CD59 GLYCOPROTEIN"/>
    <property type="match status" value="1"/>
</dbReference>
<dbReference type="GO" id="GO:0098552">
    <property type="term" value="C:side of membrane"/>
    <property type="evidence" value="ECO:0007669"/>
    <property type="project" value="UniProtKB-KW"/>
</dbReference>
<evidence type="ECO:0000256" key="9">
    <source>
        <dbReference type="ARBA" id="ARBA00023288"/>
    </source>
</evidence>
<evidence type="ECO:0000256" key="13">
    <source>
        <dbReference type="SAM" id="SignalP"/>
    </source>
</evidence>
<dbReference type="GO" id="GO:0001848">
    <property type="term" value="F:complement binding"/>
    <property type="evidence" value="ECO:0007669"/>
    <property type="project" value="TreeGrafter"/>
</dbReference>
<evidence type="ECO:0000313" key="15">
    <source>
        <dbReference type="EMBL" id="KAK7814998.1"/>
    </source>
</evidence>
<comment type="subcellular location">
    <subcellularLocation>
        <location evidence="1">Cell membrane</location>
        <topology evidence="1">Lipid-anchor</topology>
        <topology evidence="1">GPI-anchor</topology>
    </subcellularLocation>
</comment>
<dbReference type="Pfam" id="PF25152">
    <property type="entry name" value="CD59"/>
    <property type="match status" value="1"/>
</dbReference>
<dbReference type="GO" id="GO:0005886">
    <property type="term" value="C:plasma membrane"/>
    <property type="evidence" value="ECO:0007669"/>
    <property type="project" value="UniProtKB-SubCell"/>
</dbReference>
<gene>
    <name evidence="15" type="ORF">U0070_024341</name>
</gene>
<dbReference type="InterPro" id="IPR016054">
    <property type="entry name" value="LY6_UPA_recep-like"/>
</dbReference>
<dbReference type="PROSITE" id="PS00983">
    <property type="entry name" value="LY6_UPAR"/>
    <property type="match status" value="1"/>
</dbReference>
<evidence type="ECO:0000256" key="4">
    <source>
        <dbReference type="ARBA" id="ARBA00022622"/>
    </source>
</evidence>
<keyword evidence="4" id="KW-0336">GPI-anchor</keyword>
<dbReference type="InterPro" id="IPR018363">
    <property type="entry name" value="CD59_antigen_CS"/>
</dbReference>
<feature type="domain" description="UPAR/Ly6" evidence="14">
    <location>
        <begin position="25"/>
        <end position="108"/>
    </location>
</feature>
<sequence length="128" mass="14107">MMPVQRRLLALLPLLAVLCSTGVSLRCYSCLDPVSSCKANTTCSPNLDSCLIAVSGMQVYQQCWKFSDCNSMFILTRFELANVEYRCCQRDMCNKKLKEGSNDAATSLSGKTALLGTSVLAAIWRLCF</sequence>
<comment type="caution">
    <text evidence="15">The sequence shown here is derived from an EMBL/GenBank/DDBJ whole genome shotgun (WGS) entry which is preliminary data.</text>
</comment>
<evidence type="ECO:0000256" key="11">
    <source>
        <dbReference type="ARBA" id="ARBA00031590"/>
    </source>
</evidence>
<evidence type="ECO:0000256" key="3">
    <source>
        <dbReference type="ARBA" id="ARBA00015038"/>
    </source>
</evidence>
<keyword evidence="16" id="KW-1185">Reference proteome</keyword>
<keyword evidence="9" id="KW-0449">Lipoprotein</keyword>
<dbReference type="EMBL" id="JBBHLL010000117">
    <property type="protein sequence ID" value="KAK7814998.1"/>
    <property type="molecule type" value="Genomic_DNA"/>
</dbReference>
<dbReference type="InterPro" id="IPR045860">
    <property type="entry name" value="Snake_toxin-like_sf"/>
</dbReference>
<dbReference type="AlphaFoldDB" id="A0AAW0IKT0"/>
<reference evidence="15 16" key="1">
    <citation type="journal article" date="2023" name="bioRxiv">
        <title>Conserved and derived expression patterns and positive selection on dental genes reveal complex evolutionary context of ever-growing rodent molars.</title>
        <authorList>
            <person name="Calamari Z.T."/>
            <person name="Song A."/>
            <person name="Cohen E."/>
            <person name="Akter M."/>
            <person name="Roy R.D."/>
            <person name="Hallikas O."/>
            <person name="Christensen M.M."/>
            <person name="Li P."/>
            <person name="Marangoni P."/>
            <person name="Jernvall J."/>
            <person name="Klein O.D."/>
        </authorList>
    </citation>
    <scope>NUCLEOTIDE SEQUENCE [LARGE SCALE GENOMIC DNA]</scope>
    <source>
        <strain evidence="15">V071</strain>
    </source>
</reference>
<evidence type="ECO:0000256" key="1">
    <source>
        <dbReference type="ARBA" id="ARBA00004609"/>
    </source>
</evidence>
<evidence type="ECO:0000256" key="7">
    <source>
        <dbReference type="ARBA" id="ARBA00023157"/>
    </source>
</evidence>
<feature type="signal peptide" evidence="13">
    <location>
        <begin position="1"/>
        <end position="24"/>
    </location>
</feature>
<feature type="chain" id="PRO_5043855531" description="CD59 glycoprotein" evidence="13">
    <location>
        <begin position="25"/>
        <end position="128"/>
    </location>
</feature>
<dbReference type="SUPFAM" id="SSF57302">
    <property type="entry name" value="Snake toxin-like"/>
    <property type="match status" value="1"/>
</dbReference>
<dbReference type="Proteomes" id="UP001488838">
    <property type="component" value="Unassembled WGS sequence"/>
</dbReference>
<evidence type="ECO:0000256" key="12">
    <source>
        <dbReference type="ARBA" id="ARBA00031867"/>
    </source>
</evidence>
<evidence type="ECO:0000256" key="6">
    <source>
        <dbReference type="ARBA" id="ARBA00023136"/>
    </source>
</evidence>
<evidence type="ECO:0000256" key="5">
    <source>
        <dbReference type="ARBA" id="ARBA00022729"/>
    </source>
</evidence>
<evidence type="ECO:0000259" key="14">
    <source>
        <dbReference type="SMART" id="SM00134"/>
    </source>
</evidence>
<keyword evidence="7" id="KW-1015">Disulfide bond</keyword>
<accession>A0AAW0IKT0</accession>
<comment type="subunit">
    <text evidence="2">Interacts with T-cell surface antigen CD2.</text>
</comment>
<proteinExistence type="predicted"/>